<organism evidence="1 2">
    <name type="scientific">Candidatus Protofrankia datiscae</name>
    <dbReference type="NCBI Taxonomy" id="2716812"/>
    <lineage>
        <taxon>Bacteria</taxon>
        <taxon>Bacillati</taxon>
        <taxon>Actinomycetota</taxon>
        <taxon>Actinomycetes</taxon>
        <taxon>Frankiales</taxon>
        <taxon>Frankiaceae</taxon>
        <taxon>Protofrankia</taxon>
    </lineage>
</organism>
<dbReference type="NCBIfam" id="TIGR03847">
    <property type="entry name" value="conserved hypothetical protein"/>
    <property type="match status" value="1"/>
</dbReference>
<evidence type="ECO:0000313" key="1">
    <source>
        <dbReference type="EMBL" id="AEH09219.1"/>
    </source>
</evidence>
<gene>
    <name evidence="1" type="ordered locus">FsymDg_1772</name>
</gene>
<dbReference type="Pfam" id="PF11290">
    <property type="entry name" value="DUF3090"/>
    <property type="match status" value="1"/>
</dbReference>
<keyword evidence="2" id="KW-1185">Reference proteome</keyword>
<proteinExistence type="predicted"/>
<protein>
    <recommendedName>
        <fullName evidence="3">DUF3090 domain-containing protein</fullName>
    </recommendedName>
</protein>
<accession>F8B5N9</accession>
<dbReference type="RefSeq" id="WP_013873169.1">
    <property type="nucleotide sequence ID" value="NC_015656.1"/>
</dbReference>
<reference evidence="1 2" key="1">
    <citation type="submission" date="2011-05" db="EMBL/GenBank/DDBJ databases">
        <title>Complete sequence of chromosome of Frankia symbiont of Datisca glomerata.</title>
        <authorList>
            <consortium name="US DOE Joint Genome Institute"/>
            <person name="Lucas S."/>
            <person name="Han J."/>
            <person name="Lapidus A."/>
            <person name="Cheng J.-F."/>
            <person name="Goodwin L."/>
            <person name="Pitluck S."/>
            <person name="Peters L."/>
            <person name="Mikhailova N."/>
            <person name="Chertkov O."/>
            <person name="Teshima H."/>
            <person name="Han C."/>
            <person name="Tapia R."/>
            <person name="Land M."/>
            <person name="Hauser L."/>
            <person name="Kyrpides N."/>
            <person name="Ivanova N."/>
            <person name="Pagani I."/>
            <person name="Berry A."/>
            <person name="Pawlowski K."/>
            <person name="Persson T."/>
            <person name="Vanden Heuvel B."/>
            <person name="Benson D."/>
            <person name="Woyke T."/>
        </authorList>
    </citation>
    <scope>NUCLEOTIDE SEQUENCE [LARGE SCALE GENOMIC DNA]</scope>
    <source>
        <strain evidence="2">4085684</strain>
    </source>
</reference>
<dbReference type="STRING" id="656024.FsymDg_1772"/>
<dbReference type="InterPro" id="IPR021441">
    <property type="entry name" value="DUF3090"/>
</dbReference>
<evidence type="ECO:0000313" key="2">
    <source>
        <dbReference type="Proteomes" id="UP000001549"/>
    </source>
</evidence>
<sequence>MYQRQRHVFDSPDRFVVGTVGQPGERDFYLQASSRGQVVTVGLEKAEVSALTEGLTTLLGQVRRTAGGELPESHDVDVDLAPLEAPFEEDFHLGRLTVSWDGKRVLVEAAGLAGGGVRSPDADAELDTLEVSLSLDQTKAFVQRARSIVAAGRPSCVLCGRPDGPSGHFCPRLN</sequence>
<dbReference type="Proteomes" id="UP000001549">
    <property type="component" value="Chromosome"/>
</dbReference>
<dbReference type="AlphaFoldDB" id="F8B5N9"/>
<evidence type="ECO:0008006" key="3">
    <source>
        <dbReference type="Google" id="ProtNLM"/>
    </source>
</evidence>
<dbReference type="HOGENOM" id="CLU_098984_0_0_11"/>
<dbReference type="eggNOG" id="ENOG502ZW25">
    <property type="taxonomic scope" value="Bacteria"/>
</dbReference>
<dbReference type="EMBL" id="CP002801">
    <property type="protein sequence ID" value="AEH09219.1"/>
    <property type="molecule type" value="Genomic_DNA"/>
</dbReference>
<dbReference type="KEGG" id="fsy:FsymDg_1772"/>
<name>F8B5N9_9ACTN</name>